<evidence type="ECO:0000259" key="2">
    <source>
        <dbReference type="PROSITE" id="PS50041"/>
    </source>
</evidence>
<dbReference type="Gene3D" id="3.10.100.10">
    <property type="entry name" value="Mannose-Binding Protein A, subunit A"/>
    <property type="match status" value="1"/>
</dbReference>
<dbReference type="SMART" id="SM00034">
    <property type="entry name" value="CLECT"/>
    <property type="match status" value="1"/>
</dbReference>
<dbReference type="Pfam" id="PF00059">
    <property type="entry name" value="Lectin_C"/>
    <property type="match status" value="1"/>
</dbReference>
<evidence type="ECO:0000313" key="4">
    <source>
        <dbReference type="Proteomes" id="UP001591681"/>
    </source>
</evidence>
<dbReference type="InterPro" id="IPR016187">
    <property type="entry name" value="CTDL_fold"/>
</dbReference>
<accession>A0ABD1J3V8</accession>
<protein>
    <recommendedName>
        <fullName evidence="2">C-type lectin domain-containing protein</fullName>
    </recommendedName>
</protein>
<feature type="chain" id="PRO_5044754152" description="C-type lectin domain-containing protein" evidence="1">
    <location>
        <begin position="20"/>
        <end position="205"/>
    </location>
</feature>
<dbReference type="PANTHER" id="PTHR22803">
    <property type="entry name" value="MANNOSE, PHOSPHOLIPASE, LECTIN RECEPTOR RELATED"/>
    <property type="match status" value="1"/>
</dbReference>
<reference evidence="3 4" key="1">
    <citation type="submission" date="2024-09" db="EMBL/GenBank/DDBJ databases">
        <title>A chromosome-level genome assembly of Gray's grenadier anchovy, Coilia grayii.</title>
        <authorList>
            <person name="Fu Z."/>
        </authorList>
    </citation>
    <scope>NUCLEOTIDE SEQUENCE [LARGE SCALE GENOMIC DNA]</scope>
    <source>
        <strain evidence="3">G4</strain>
        <tissue evidence="3">Muscle</tissue>
    </source>
</reference>
<comment type="caution">
    <text evidence="3">The sequence shown here is derived from an EMBL/GenBank/DDBJ whole genome shotgun (WGS) entry which is preliminary data.</text>
</comment>
<dbReference type="SUPFAM" id="SSF56436">
    <property type="entry name" value="C-type lectin-like"/>
    <property type="match status" value="1"/>
</dbReference>
<dbReference type="InterPro" id="IPR001304">
    <property type="entry name" value="C-type_lectin-like"/>
</dbReference>
<dbReference type="Proteomes" id="UP001591681">
    <property type="component" value="Unassembled WGS sequence"/>
</dbReference>
<keyword evidence="1" id="KW-0732">Signal</keyword>
<organism evidence="3 4">
    <name type="scientific">Coilia grayii</name>
    <name type="common">Gray's grenadier anchovy</name>
    <dbReference type="NCBI Taxonomy" id="363190"/>
    <lineage>
        <taxon>Eukaryota</taxon>
        <taxon>Metazoa</taxon>
        <taxon>Chordata</taxon>
        <taxon>Craniata</taxon>
        <taxon>Vertebrata</taxon>
        <taxon>Euteleostomi</taxon>
        <taxon>Actinopterygii</taxon>
        <taxon>Neopterygii</taxon>
        <taxon>Teleostei</taxon>
        <taxon>Clupei</taxon>
        <taxon>Clupeiformes</taxon>
        <taxon>Clupeoidei</taxon>
        <taxon>Engraulidae</taxon>
        <taxon>Coilinae</taxon>
        <taxon>Coilia</taxon>
    </lineage>
</organism>
<dbReference type="AlphaFoldDB" id="A0ABD1J3V8"/>
<feature type="domain" description="C-type lectin" evidence="2">
    <location>
        <begin position="34"/>
        <end position="151"/>
    </location>
</feature>
<dbReference type="InterPro" id="IPR016186">
    <property type="entry name" value="C-type_lectin-like/link_sf"/>
</dbReference>
<feature type="signal peptide" evidence="1">
    <location>
        <begin position="1"/>
        <end position="19"/>
    </location>
</feature>
<proteinExistence type="predicted"/>
<dbReference type="EMBL" id="JBHFQA010000021">
    <property type="protein sequence ID" value="KAL2080613.1"/>
    <property type="molecule type" value="Genomic_DNA"/>
</dbReference>
<dbReference type="PROSITE" id="PS50041">
    <property type="entry name" value="C_TYPE_LECTIN_2"/>
    <property type="match status" value="1"/>
</dbReference>
<name>A0ABD1J3V8_9TELE</name>
<gene>
    <name evidence="3" type="ORF">ACEWY4_024406</name>
</gene>
<dbReference type="InterPro" id="IPR050111">
    <property type="entry name" value="C-type_lectin/snaclec_domain"/>
</dbReference>
<evidence type="ECO:0000256" key="1">
    <source>
        <dbReference type="SAM" id="SignalP"/>
    </source>
</evidence>
<keyword evidence="4" id="KW-1185">Reference proteome</keyword>
<sequence length="205" mass="22823">MKVFILATVLCMLLEVIHSAPEPLIVCPSGWIKYGSRCFKLVTSSMSWVSAENHCMSQHGHLASVHSLEEYDFLQTVVQLSGHSVAWLGGFYFEGYWMWIDRAHFYYTNWYSQNSGTSYPCIYLRNSALEVSPTFVREIVACCTVLHNLCLADGDIVEPEAVEEDDDNGPAERVSEAGDAARDHLAAAASAPQHCVAALNKHDYV</sequence>
<dbReference type="CDD" id="cd00037">
    <property type="entry name" value="CLECT"/>
    <property type="match status" value="1"/>
</dbReference>
<evidence type="ECO:0000313" key="3">
    <source>
        <dbReference type="EMBL" id="KAL2080613.1"/>
    </source>
</evidence>